<feature type="compositionally biased region" description="Low complexity" evidence="1">
    <location>
        <begin position="321"/>
        <end position="334"/>
    </location>
</feature>
<feature type="compositionally biased region" description="Polar residues" evidence="1">
    <location>
        <begin position="892"/>
        <end position="906"/>
    </location>
</feature>
<dbReference type="GO" id="GO:0030896">
    <property type="term" value="C:checkpoint clamp complex"/>
    <property type="evidence" value="ECO:0007669"/>
    <property type="project" value="InterPro"/>
</dbReference>
<keyword evidence="2" id="KW-0732">Signal</keyword>
<protein>
    <recommendedName>
        <fullName evidence="5">DNA repair protein rad9</fullName>
    </recommendedName>
</protein>
<feature type="region of interest" description="Disordered" evidence="1">
    <location>
        <begin position="321"/>
        <end position="348"/>
    </location>
</feature>
<evidence type="ECO:0000313" key="3">
    <source>
        <dbReference type="EMBL" id="PWI76467.1"/>
    </source>
</evidence>
<dbReference type="Pfam" id="PF04139">
    <property type="entry name" value="Rad9"/>
    <property type="match status" value="1"/>
</dbReference>
<dbReference type="PANTHER" id="PTHR15237:SF0">
    <property type="entry name" value="CELL CYCLE CHECKPOINT CONTROL PROTEIN"/>
    <property type="match status" value="1"/>
</dbReference>
<reference evidence="3 4" key="1">
    <citation type="journal article" date="2016" name="Front. Microbiol.">
        <title>Genome and transcriptome sequences reveal the specific parasitism of the nematophagous Purpureocillium lilacinum 36-1.</title>
        <authorList>
            <person name="Xie J."/>
            <person name="Li S."/>
            <person name="Mo C."/>
            <person name="Xiao X."/>
            <person name="Peng D."/>
            <person name="Wang G."/>
            <person name="Xiao Y."/>
        </authorList>
    </citation>
    <scope>NUCLEOTIDE SEQUENCE [LARGE SCALE GENOMIC DNA]</scope>
    <source>
        <strain evidence="3 4">36-1</strain>
    </source>
</reference>
<dbReference type="GO" id="GO:0031573">
    <property type="term" value="P:mitotic intra-S DNA damage checkpoint signaling"/>
    <property type="evidence" value="ECO:0007669"/>
    <property type="project" value="TreeGrafter"/>
</dbReference>
<accession>A0A2U3EPM8</accession>
<feature type="compositionally biased region" description="Pro residues" evidence="1">
    <location>
        <begin position="781"/>
        <end position="804"/>
    </location>
</feature>
<feature type="compositionally biased region" description="Basic and acidic residues" evidence="1">
    <location>
        <begin position="858"/>
        <end position="867"/>
    </location>
</feature>
<dbReference type="GO" id="GO:0006281">
    <property type="term" value="P:DNA repair"/>
    <property type="evidence" value="ECO:0007669"/>
    <property type="project" value="TreeGrafter"/>
</dbReference>
<dbReference type="InterPro" id="IPR007268">
    <property type="entry name" value="Rad9/Ddc1"/>
</dbReference>
<evidence type="ECO:0008006" key="5">
    <source>
        <dbReference type="Google" id="ProtNLM"/>
    </source>
</evidence>
<dbReference type="Proteomes" id="UP000245956">
    <property type="component" value="Unassembled WGS sequence"/>
</dbReference>
<evidence type="ECO:0000256" key="1">
    <source>
        <dbReference type="SAM" id="MobiDB-lite"/>
    </source>
</evidence>
<evidence type="ECO:0000256" key="2">
    <source>
        <dbReference type="SAM" id="SignalP"/>
    </source>
</evidence>
<proteinExistence type="predicted"/>
<dbReference type="PANTHER" id="PTHR15237">
    <property type="entry name" value="DNA REPAIR PROTEIN RAD9"/>
    <property type="match status" value="1"/>
</dbReference>
<gene>
    <name evidence="3" type="ORF">PCL_03661</name>
</gene>
<dbReference type="SUPFAM" id="SSF55979">
    <property type="entry name" value="DNA clamp"/>
    <property type="match status" value="1"/>
</dbReference>
<name>A0A2U3EPM8_PURLI</name>
<feature type="chain" id="PRO_5015656239" description="DNA repair protein rad9" evidence="2">
    <location>
        <begin position="19"/>
        <end position="917"/>
    </location>
</feature>
<sequence length="917" mass="101691">MRSRILLLVPFLCSPGLALEAPLEGYEVIIPEWEVEVSPGGPNATLSGTVEQVHDELVRLNPQWDAIYLNDSLSTLERRNVFGSDSEYFCRLHLGPALFTEIKNGIRYLRGVKGQPSNDRGWGLGRDACGRNIRGDADPWRRSKTPWRKTLNSFGEIADGAQILVDHCTKREFEASMTLITSGQVFHRDGWSVIMKHEDSYARVATVGMYGLTHVKGFSIVTLLYSAISVHVAAMTDDSVERRRYARHNQAGIDDHTSLRPKPRTHDEQTGSLFMYEAGPTVVDLAVATFNNGKKTRRRRQKESHCSLPCSIDVLQCTDASTSTRQRSTGTTFRSIHEDPPKDKPNTHTKWACSGQRVSAAVTLAPASTSTGMECNVDYDSEQLACPALYQFLVWRASPRNAGGPVPPCVHLSSSASPCESQTAEHGTFSRVPNLSALCLYARGWAGLLQGSSAMAVLAFTLSEDGITAFRDALICLNKFSDDVSLEARKDSFVLTTLNSSKSAYASFKFATNKFFSRYHYQASGQFRERFYCSLYIRALISLFRSRSATDTQRDVEKQTLIERCDVAIEDGEGVKSRFIARIVFRNGLTSTHRLPFEVAVPVHAKFNRQDSPQHWTISSRTLRQLMDHFGPGIEYLDINTDGDHVNFTCFSEKTVSEDAVLKKPLQTSIAVEVDEFDDIEVEDKLHIVISVKDFRAIIQHAGITGNALSARYSLPSRPIQLFYSSDAISCEFLIMTVGERGSNPAQKTKKGRKAAAQPAGPRLEAASRRTSVAPSEAPQQPQPQPAAHPMPSGPLRPQVPNPTPHLSAARASASRIGAFDLRPSQKPPPPTLRSESLFVDDDGWEPVRDEEDDGEEDARLEWDHSADPNPSTMHMSRVEERPATIEEQAEPSESQSTFLEPTQKLSDVKSLALFPD</sequence>
<comment type="caution">
    <text evidence="3">The sequence shown here is derived from an EMBL/GenBank/DDBJ whole genome shotgun (WGS) entry which is preliminary data.</text>
</comment>
<dbReference type="GO" id="GO:0000076">
    <property type="term" value="P:DNA replication checkpoint signaling"/>
    <property type="evidence" value="ECO:0007669"/>
    <property type="project" value="TreeGrafter"/>
</dbReference>
<feature type="compositionally biased region" description="Acidic residues" evidence="1">
    <location>
        <begin position="839"/>
        <end position="857"/>
    </location>
</feature>
<dbReference type="EMBL" id="LCWV01000001">
    <property type="protein sequence ID" value="PWI76467.1"/>
    <property type="molecule type" value="Genomic_DNA"/>
</dbReference>
<dbReference type="AlphaFoldDB" id="A0A2U3EPM8"/>
<dbReference type="Gene3D" id="3.70.10.10">
    <property type="match status" value="1"/>
</dbReference>
<evidence type="ECO:0000313" key="4">
    <source>
        <dbReference type="Proteomes" id="UP000245956"/>
    </source>
</evidence>
<organism evidence="3 4">
    <name type="scientific">Purpureocillium lilacinum</name>
    <name type="common">Paecilomyces lilacinus</name>
    <dbReference type="NCBI Taxonomy" id="33203"/>
    <lineage>
        <taxon>Eukaryota</taxon>
        <taxon>Fungi</taxon>
        <taxon>Dikarya</taxon>
        <taxon>Ascomycota</taxon>
        <taxon>Pezizomycotina</taxon>
        <taxon>Sordariomycetes</taxon>
        <taxon>Hypocreomycetidae</taxon>
        <taxon>Hypocreales</taxon>
        <taxon>Ophiocordycipitaceae</taxon>
        <taxon>Purpureocillium</taxon>
    </lineage>
</organism>
<feature type="signal peptide" evidence="2">
    <location>
        <begin position="1"/>
        <end position="18"/>
    </location>
</feature>
<dbReference type="InterPro" id="IPR046938">
    <property type="entry name" value="DNA_clamp_sf"/>
</dbReference>
<feature type="region of interest" description="Disordered" evidence="1">
    <location>
        <begin position="742"/>
        <end position="917"/>
    </location>
</feature>
<feature type="compositionally biased region" description="Basic and acidic residues" evidence="1">
    <location>
        <begin position="335"/>
        <end position="346"/>
    </location>
</feature>
<dbReference type="GO" id="GO:0071479">
    <property type="term" value="P:cellular response to ionizing radiation"/>
    <property type="evidence" value="ECO:0007669"/>
    <property type="project" value="TreeGrafter"/>
</dbReference>